<dbReference type="InterPro" id="IPR003439">
    <property type="entry name" value="ABC_transporter-like_ATP-bd"/>
</dbReference>
<evidence type="ECO:0000256" key="8">
    <source>
        <dbReference type="SAM" id="MobiDB-lite"/>
    </source>
</evidence>
<evidence type="ECO:0000256" key="2">
    <source>
        <dbReference type="ARBA" id="ARBA00005417"/>
    </source>
</evidence>
<evidence type="ECO:0000256" key="7">
    <source>
        <dbReference type="ARBA" id="ARBA00023136"/>
    </source>
</evidence>
<dbReference type="PROSITE" id="PS50893">
    <property type="entry name" value="ABC_TRANSPORTER_2"/>
    <property type="match status" value="1"/>
</dbReference>
<keyword evidence="7" id="KW-0472">Membrane</keyword>
<protein>
    <submittedName>
        <fullName evidence="10">Phosphate transport ATP-binding protein PstB</fullName>
    </submittedName>
</protein>
<evidence type="ECO:0000256" key="1">
    <source>
        <dbReference type="ARBA" id="ARBA00004417"/>
    </source>
</evidence>
<keyword evidence="6 10" id="KW-0067">ATP-binding</keyword>
<evidence type="ECO:0000256" key="5">
    <source>
        <dbReference type="ARBA" id="ARBA00022741"/>
    </source>
</evidence>
<evidence type="ECO:0000256" key="6">
    <source>
        <dbReference type="ARBA" id="ARBA00022840"/>
    </source>
</evidence>
<dbReference type="EMBL" id="UGKT01000001">
    <property type="protein sequence ID" value="STT01651.1"/>
    <property type="molecule type" value="Genomic_DNA"/>
</dbReference>
<name>A0A377UWF8_KLEPN</name>
<dbReference type="PANTHER" id="PTHR43166:SF9">
    <property type="entry name" value="GLUTAMATE_ASPARTATE IMPORT ATP-BINDING PROTEIN GLTL"/>
    <property type="match status" value="1"/>
</dbReference>
<reference evidence="10 11" key="1">
    <citation type="submission" date="2018-06" db="EMBL/GenBank/DDBJ databases">
        <authorList>
            <consortium name="Pathogen Informatics"/>
            <person name="Doyle S."/>
        </authorList>
    </citation>
    <scope>NUCLEOTIDE SEQUENCE [LARGE SCALE GENOMIC DNA]</scope>
    <source>
        <strain evidence="10 11">NCTC13443</strain>
    </source>
</reference>
<evidence type="ECO:0000256" key="4">
    <source>
        <dbReference type="ARBA" id="ARBA00022475"/>
    </source>
</evidence>
<gene>
    <name evidence="10" type="primary">artM_1</name>
    <name evidence="10" type="ORF">NCTC13443_01978</name>
</gene>
<dbReference type="AlphaFoldDB" id="A0A377UWF8"/>
<feature type="region of interest" description="Disordered" evidence="8">
    <location>
        <begin position="185"/>
        <end position="217"/>
    </location>
</feature>
<dbReference type="SUPFAM" id="SSF52540">
    <property type="entry name" value="P-loop containing nucleoside triphosphate hydrolases"/>
    <property type="match status" value="1"/>
</dbReference>
<feature type="domain" description="ABC transporter" evidence="9">
    <location>
        <begin position="24"/>
        <end position="259"/>
    </location>
</feature>
<dbReference type="Gene3D" id="3.40.50.300">
    <property type="entry name" value="P-loop containing nucleotide triphosphate hydrolases"/>
    <property type="match status" value="1"/>
</dbReference>
<dbReference type="Proteomes" id="UP000255518">
    <property type="component" value="Unassembled WGS sequence"/>
</dbReference>
<dbReference type="GO" id="GO:0005524">
    <property type="term" value="F:ATP binding"/>
    <property type="evidence" value="ECO:0007669"/>
    <property type="project" value="UniProtKB-KW"/>
</dbReference>
<evidence type="ECO:0000313" key="11">
    <source>
        <dbReference type="Proteomes" id="UP000255518"/>
    </source>
</evidence>
<sequence>MFSGLLSHSAAPAADFSRLQRASITFRDVAKRYGDHQVLNAINLQVEPGEVVAILRPFRIGKIDADPLDQPARILKRRRDPDRRQPTSRLSGSALRQLRSRVGFVFQQFNLYAHLTAQENITLALERVHGWEKSAAQARALALLRQVGLEEKAQQMPAQLSGGQQQRVAIARALASSPQIILFDEPTSALDPGDDRRSAAGDENPRPQRDHHAGGDHEMQFAREIADRVVFIDGGDILEVAPPAEFFAHPQHARARRFLQKVLDPLHQESLE</sequence>
<dbReference type="PANTHER" id="PTHR43166">
    <property type="entry name" value="AMINO ACID IMPORT ATP-BINDING PROTEIN"/>
    <property type="match status" value="1"/>
</dbReference>
<dbReference type="Pfam" id="PF00005">
    <property type="entry name" value="ABC_tran"/>
    <property type="match status" value="1"/>
</dbReference>
<comment type="subcellular location">
    <subcellularLocation>
        <location evidence="1">Cell inner membrane</location>
        <topology evidence="1">Peripheral membrane protein</topology>
    </subcellularLocation>
</comment>
<organism evidence="10 11">
    <name type="scientific">Klebsiella pneumoniae</name>
    <dbReference type="NCBI Taxonomy" id="573"/>
    <lineage>
        <taxon>Bacteria</taxon>
        <taxon>Pseudomonadati</taxon>
        <taxon>Pseudomonadota</taxon>
        <taxon>Gammaproteobacteria</taxon>
        <taxon>Enterobacterales</taxon>
        <taxon>Enterobacteriaceae</taxon>
        <taxon>Klebsiella/Raoultella group</taxon>
        <taxon>Klebsiella</taxon>
        <taxon>Klebsiella pneumoniae complex</taxon>
    </lineage>
</organism>
<evidence type="ECO:0000256" key="3">
    <source>
        <dbReference type="ARBA" id="ARBA00022448"/>
    </source>
</evidence>
<feature type="compositionally biased region" description="Basic and acidic residues" evidence="8">
    <location>
        <begin position="193"/>
        <end position="217"/>
    </location>
</feature>
<keyword evidence="5" id="KW-0547">Nucleotide-binding</keyword>
<evidence type="ECO:0000313" key="10">
    <source>
        <dbReference type="EMBL" id="STT01651.1"/>
    </source>
</evidence>
<dbReference type="InterPro" id="IPR017871">
    <property type="entry name" value="ABC_transporter-like_CS"/>
</dbReference>
<dbReference type="GO" id="GO:0016887">
    <property type="term" value="F:ATP hydrolysis activity"/>
    <property type="evidence" value="ECO:0007669"/>
    <property type="project" value="InterPro"/>
</dbReference>
<dbReference type="PROSITE" id="PS00211">
    <property type="entry name" value="ABC_TRANSPORTER_1"/>
    <property type="match status" value="1"/>
</dbReference>
<keyword evidence="4" id="KW-1003">Cell membrane</keyword>
<proteinExistence type="inferred from homology"/>
<keyword evidence="3" id="KW-0813">Transport</keyword>
<dbReference type="InterPro" id="IPR050086">
    <property type="entry name" value="MetN_ABC_transporter-like"/>
</dbReference>
<dbReference type="GO" id="GO:0005886">
    <property type="term" value="C:plasma membrane"/>
    <property type="evidence" value="ECO:0007669"/>
    <property type="project" value="UniProtKB-SubCell"/>
</dbReference>
<evidence type="ECO:0000259" key="9">
    <source>
        <dbReference type="PROSITE" id="PS50893"/>
    </source>
</evidence>
<dbReference type="InterPro" id="IPR027417">
    <property type="entry name" value="P-loop_NTPase"/>
</dbReference>
<comment type="similarity">
    <text evidence="2">Belongs to the ABC transporter superfamily.</text>
</comment>
<accession>A0A377UWF8</accession>